<dbReference type="EMBL" id="KV009946">
    <property type="protein sequence ID" value="KZV28978.1"/>
    <property type="molecule type" value="Genomic_DNA"/>
</dbReference>
<dbReference type="Proteomes" id="UP000250235">
    <property type="component" value="Unassembled WGS sequence"/>
</dbReference>
<accession>A0A2Z7B4V3</accession>
<name>A0A2Z7B4V3_9LAMI</name>
<reference evidence="1 2" key="1">
    <citation type="journal article" date="2015" name="Proc. Natl. Acad. Sci. U.S.A.">
        <title>The resurrection genome of Boea hygrometrica: A blueprint for survival of dehydration.</title>
        <authorList>
            <person name="Xiao L."/>
            <person name="Yang G."/>
            <person name="Zhang L."/>
            <person name="Yang X."/>
            <person name="Zhao S."/>
            <person name="Ji Z."/>
            <person name="Zhou Q."/>
            <person name="Hu M."/>
            <person name="Wang Y."/>
            <person name="Chen M."/>
            <person name="Xu Y."/>
            <person name="Jin H."/>
            <person name="Xiao X."/>
            <person name="Hu G."/>
            <person name="Bao F."/>
            <person name="Hu Y."/>
            <person name="Wan P."/>
            <person name="Li L."/>
            <person name="Deng X."/>
            <person name="Kuang T."/>
            <person name="Xiang C."/>
            <person name="Zhu J.K."/>
            <person name="Oliver M.J."/>
            <person name="He Y."/>
        </authorList>
    </citation>
    <scope>NUCLEOTIDE SEQUENCE [LARGE SCALE GENOMIC DNA]</scope>
    <source>
        <strain evidence="2">cv. XS01</strain>
    </source>
</reference>
<proteinExistence type="predicted"/>
<dbReference type="AlphaFoldDB" id="A0A2Z7B4V3"/>
<evidence type="ECO:0000313" key="1">
    <source>
        <dbReference type="EMBL" id="KZV28978.1"/>
    </source>
</evidence>
<keyword evidence="2" id="KW-1185">Reference proteome</keyword>
<gene>
    <name evidence="1" type="ORF">F511_07538</name>
</gene>
<sequence>MCGMNSINLNVPLEGFDEYRHCKHPITEPCSSKVKVQGREFIYGSSDIKSYVSPSSFFRNVPLEGFDEYRHCKHPITEPCSRHLYDSIVIIDSFHMIASEAFRSLRLKALSVKTVLYSLKKMAILSLLDNEGMLNMFKALEASGLRGFLGCPSVLYEQELAQFFDTAIVQDGDITCAVSGKYVAISESRFAGVFNLPTDGITDLSEVPNHLVMQARTVFARLDKHVPYSCKKRLLKYEFRLLNDILAKSITSTTVKWTRPVSSMLFEEPNLERGFFIPRTHKTIFSTCWIRNLRTIEGSWVVEEGYDRVVCQYRVWTHSGLLLRLGISFVVLYLRFSSSRFQCTDLTSYRYYISSNRFCSSFSASEFIFGFLYALYRCILQGTETAVEHILEPVTATATDINEHFAQLRTSISEISIKQLRTQSRIGDLQNAILSKIDTHEKSAAESQHYERRRKLELVKIKNFRRKHKSNSNTIDYSIWKRSAESYNCLKFRRQRRYYFW</sequence>
<protein>
    <submittedName>
        <fullName evidence="1">Uncharacterized protein</fullName>
    </submittedName>
</protein>
<evidence type="ECO:0000313" key="2">
    <source>
        <dbReference type="Proteomes" id="UP000250235"/>
    </source>
</evidence>
<organism evidence="1 2">
    <name type="scientific">Dorcoceras hygrometricum</name>
    <dbReference type="NCBI Taxonomy" id="472368"/>
    <lineage>
        <taxon>Eukaryota</taxon>
        <taxon>Viridiplantae</taxon>
        <taxon>Streptophyta</taxon>
        <taxon>Embryophyta</taxon>
        <taxon>Tracheophyta</taxon>
        <taxon>Spermatophyta</taxon>
        <taxon>Magnoliopsida</taxon>
        <taxon>eudicotyledons</taxon>
        <taxon>Gunneridae</taxon>
        <taxon>Pentapetalae</taxon>
        <taxon>asterids</taxon>
        <taxon>lamiids</taxon>
        <taxon>Lamiales</taxon>
        <taxon>Gesneriaceae</taxon>
        <taxon>Didymocarpoideae</taxon>
        <taxon>Trichosporeae</taxon>
        <taxon>Loxocarpinae</taxon>
        <taxon>Dorcoceras</taxon>
    </lineage>
</organism>